<protein>
    <submittedName>
        <fullName evidence="2">3-dehydroquinate synthase II family protein</fullName>
    </submittedName>
</protein>
<dbReference type="InterPro" id="IPR030960">
    <property type="entry name" value="DHQS/DOIS_N"/>
</dbReference>
<feature type="domain" description="3-dehydroquinate synthase N-terminal" evidence="1">
    <location>
        <begin position="20"/>
        <end position="136"/>
    </location>
</feature>
<dbReference type="EMBL" id="JAAGMN010000131">
    <property type="protein sequence ID" value="NEE05136.1"/>
    <property type="molecule type" value="Genomic_DNA"/>
</dbReference>
<organism evidence="2">
    <name type="scientific">Streptomyces sp. SID7499</name>
    <dbReference type="NCBI Taxonomy" id="2706086"/>
    <lineage>
        <taxon>Bacteria</taxon>
        <taxon>Bacillati</taxon>
        <taxon>Actinomycetota</taxon>
        <taxon>Actinomycetes</taxon>
        <taxon>Kitasatosporales</taxon>
        <taxon>Streptomycetaceae</taxon>
        <taxon>Streptomyces</taxon>
    </lineage>
</organism>
<feature type="non-terminal residue" evidence="2">
    <location>
        <position position="158"/>
    </location>
</feature>
<evidence type="ECO:0000313" key="2">
    <source>
        <dbReference type="EMBL" id="NEE05136.1"/>
    </source>
</evidence>
<name>A0A6G3WI10_9ACTN</name>
<gene>
    <name evidence="2" type="ORF">G3M58_01650</name>
</gene>
<feature type="non-terminal residue" evidence="2">
    <location>
        <position position="1"/>
    </location>
</feature>
<proteinExistence type="predicted"/>
<accession>A0A6G3WI10</accession>
<comment type="caution">
    <text evidence="2">The sequence shown here is derived from an EMBL/GenBank/DDBJ whole genome shotgun (WGS) entry which is preliminary data.</text>
</comment>
<sequence>VKKVLFPDGPELPEDFGQADIVIVTPEKHGEPAVLAARHPGVEFGRYVEIVDAATLEVACQAAATERWSLLWFRDPTKIPLEIVIAAGKAAKGTGSLITVAQDVEEAEIIFGVLELGSDGVMMAPAKVGDATALKASAVSRTPDLDMVELTITATSHI</sequence>
<dbReference type="GO" id="GO:0003856">
    <property type="term" value="F:3-dehydroquinate synthase activity"/>
    <property type="evidence" value="ECO:0007669"/>
    <property type="project" value="InterPro"/>
</dbReference>
<dbReference type="AlphaFoldDB" id="A0A6G3WI10"/>
<dbReference type="GO" id="GO:0016491">
    <property type="term" value="F:oxidoreductase activity"/>
    <property type="evidence" value="ECO:0007669"/>
    <property type="project" value="InterPro"/>
</dbReference>
<reference evidence="2" key="1">
    <citation type="submission" date="2020-01" db="EMBL/GenBank/DDBJ databases">
        <title>Insect and environment-associated Actinomycetes.</title>
        <authorList>
            <person name="Currrie C."/>
            <person name="Chevrette M."/>
            <person name="Carlson C."/>
            <person name="Stubbendieck R."/>
            <person name="Wendt-Pienkowski E."/>
        </authorList>
    </citation>
    <scope>NUCLEOTIDE SEQUENCE</scope>
    <source>
        <strain evidence="2">SID7499</strain>
    </source>
</reference>
<evidence type="ECO:0000259" key="1">
    <source>
        <dbReference type="Pfam" id="PF01959"/>
    </source>
</evidence>
<dbReference type="GO" id="GO:0009073">
    <property type="term" value="P:aromatic amino acid family biosynthetic process"/>
    <property type="evidence" value="ECO:0007669"/>
    <property type="project" value="InterPro"/>
</dbReference>
<dbReference type="Pfam" id="PF01959">
    <property type="entry name" value="DHQS"/>
    <property type="match status" value="1"/>
</dbReference>